<evidence type="ECO:0000256" key="7">
    <source>
        <dbReference type="ARBA" id="ARBA00023136"/>
    </source>
</evidence>
<comment type="caution">
    <text evidence="9">Lacks conserved residue(s) required for the propagation of feature annotation.</text>
</comment>
<keyword evidence="5 9" id="KW-0812">Transmembrane</keyword>
<feature type="transmembrane region" description="Helical" evidence="9">
    <location>
        <begin position="50"/>
        <end position="71"/>
    </location>
</feature>
<comment type="caution">
    <text evidence="11">The sequence shown here is derived from an EMBL/GenBank/DDBJ whole genome shotgun (WGS) entry which is preliminary data.</text>
</comment>
<evidence type="ECO:0000256" key="2">
    <source>
        <dbReference type="ARBA" id="ARBA00022448"/>
    </source>
</evidence>
<evidence type="ECO:0000256" key="4">
    <source>
        <dbReference type="ARBA" id="ARBA00022519"/>
    </source>
</evidence>
<keyword evidence="6 9" id="KW-1133">Transmembrane helix</keyword>
<evidence type="ECO:0000313" key="11">
    <source>
        <dbReference type="EMBL" id="RDL45966.1"/>
    </source>
</evidence>
<comment type="similarity">
    <text evidence="8 9">Belongs to the TRAP transporter small permease family.</text>
</comment>
<evidence type="ECO:0000256" key="9">
    <source>
        <dbReference type="RuleBase" id="RU369079"/>
    </source>
</evidence>
<keyword evidence="4 9" id="KW-0997">Cell inner membrane</keyword>
<keyword evidence="2 9" id="KW-0813">Transport</keyword>
<gene>
    <name evidence="11" type="ORF">DN730_02675</name>
</gene>
<evidence type="ECO:0000256" key="8">
    <source>
        <dbReference type="ARBA" id="ARBA00038436"/>
    </source>
</evidence>
<keyword evidence="12" id="KW-1185">Reference proteome</keyword>
<dbReference type="RefSeq" id="WP_115466553.1">
    <property type="nucleotide sequence ID" value="NZ_QKRA01000001.1"/>
</dbReference>
<feature type="transmembrane region" description="Helical" evidence="9">
    <location>
        <begin position="83"/>
        <end position="103"/>
    </location>
</feature>
<dbReference type="GO" id="GO:0022857">
    <property type="term" value="F:transmembrane transporter activity"/>
    <property type="evidence" value="ECO:0007669"/>
    <property type="project" value="UniProtKB-UniRule"/>
</dbReference>
<evidence type="ECO:0000259" key="10">
    <source>
        <dbReference type="Pfam" id="PF04290"/>
    </source>
</evidence>
<dbReference type="GO" id="GO:0005886">
    <property type="term" value="C:plasma membrane"/>
    <property type="evidence" value="ECO:0007669"/>
    <property type="project" value="UniProtKB-SubCell"/>
</dbReference>
<sequence length="158" mass="17434">MKRLYKYLLSSLTGTSLFVVFAVVFASSLSRYLFNSPIQWAEEVAKYAMIYGTMFGMVLCYLEGIHIRFTFLEDVAPRLRGSLNFIADIVALVSGGILCYSGYLFMMKRGGIQAPGTGIEMYYFQVAMVIGGAGLSIAAVIRVCEQIALFKAASKEAR</sequence>
<evidence type="ECO:0000256" key="1">
    <source>
        <dbReference type="ARBA" id="ARBA00004429"/>
    </source>
</evidence>
<comment type="function">
    <text evidence="9">Part of the tripartite ATP-independent periplasmic (TRAP) transport system.</text>
</comment>
<evidence type="ECO:0000313" key="12">
    <source>
        <dbReference type="Proteomes" id="UP000254326"/>
    </source>
</evidence>
<evidence type="ECO:0000256" key="6">
    <source>
        <dbReference type="ARBA" id="ARBA00022989"/>
    </source>
</evidence>
<feature type="domain" description="Tripartite ATP-independent periplasmic transporters DctQ component" evidence="10">
    <location>
        <begin position="21"/>
        <end position="147"/>
    </location>
</feature>
<feature type="transmembrane region" description="Helical" evidence="9">
    <location>
        <begin position="123"/>
        <end position="144"/>
    </location>
</feature>
<name>A0A370UDV1_9GAMM</name>
<reference evidence="11 12" key="1">
    <citation type="submission" date="2018-06" db="EMBL/GenBank/DDBJ databases">
        <title>Marinomonas sp. YLB-05 draft genome sequence.</title>
        <authorList>
            <person name="Yu L."/>
            <person name="Tang X."/>
        </authorList>
    </citation>
    <scope>NUCLEOTIDE SEQUENCE [LARGE SCALE GENOMIC DNA]</scope>
    <source>
        <strain evidence="11 12">YLB-05</strain>
    </source>
</reference>
<dbReference type="Pfam" id="PF04290">
    <property type="entry name" value="DctQ"/>
    <property type="match status" value="1"/>
</dbReference>
<keyword evidence="3" id="KW-1003">Cell membrane</keyword>
<comment type="subcellular location">
    <subcellularLocation>
        <location evidence="1 9">Cell inner membrane</location>
        <topology evidence="1 9">Multi-pass membrane protein</topology>
    </subcellularLocation>
</comment>
<dbReference type="Proteomes" id="UP000254326">
    <property type="component" value="Unassembled WGS sequence"/>
</dbReference>
<comment type="subunit">
    <text evidence="9">The complex comprises the extracytoplasmic solute receptor protein and the two transmembrane proteins.</text>
</comment>
<evidence type="ECO:0000256" key="5">
    <source>
        <dbReference type="ARBA" id="ARBA00022692"/>
    </source>
</evidence>
<accession>A0A370UDV1</accession>
<dbReference type="InterPro" id="IPR055348">
    <property type="entry name" value="DctQ"/>
</dbReference>
<dbReference type="InterPro" id="IPR007387">
    <property type="entry name" value="TRAP_DctQ"/>
</dbReference>
<evidence type="ECO:0000256" key="3">
    <source>
        <dbReference type="ARBA" id="ARBA00022475"/>
    </source>
</evidence>
<dbReference type="OrthoDB" id="4964541at2"/>
<organism evidence="11 12">
    <name type="scientific">Marinomonas piezotolerans</name>
    <dbReference type="NCBI Taxonomy" id="2213058"/>
    <lineage>
        <taxon>Bacteria</taxon>
        <taxon>Pseudomonadati</taxon>
        <taxon>Pseudomonadota</taxon>
        <taxon>Gammaproteobacteria</taxon>
        <taxon>Oceanospirillales</taxon>
        <taxon>Oceanospirillaceae</taxon>
        <taxon>Marinomonas</taxon>
    </lineage>
</organism>
<proteinExistence type="inferred from homology"/>
<dbReference type="PANTHER" id="PTHR35011">
    <property type="entry name" value="2,3-DIKETO-L-GULONATE TRAP TRANSPORTER SMALL PERMEASE PROTEIN YIAM"/>
    <property type="match status" value="1"/>
</dbReference>
<protein>
    <recommendedName>
        <fullName evidence="9">TRAP transporter small permease protein</fullName>
    </recommendedName>
</protein>
<dbReference type="EMBL" id="QKRA01000001">
    <property type="protein sequence ID" value="RDL45966.1"/>
    <property type="molecule type" value="Genomic_DNA"/>
</dbReference>
<dbReference type="AlphaFoldDB" id="A0A370UDV1"/>
<keyword evidence="7 9" id="KW-0472">Membrane</keyword>